<dbReference type="RefSeq" id="WP_280883414.1">
    <property type="nucleotide sequence ID" value="NZ_JARXVH010000046.1"/>
</dbReference>
<accession>A0ABT6M2S7</accession>
<dbReference type="EMBL" id="JARXVH010000046">
    <property type="protein sequence ID" value="MDH6222828.1"/>
    <property type="molecule type" value="Genomic_DNA"/>
</dbReference>
<evidence type="ECO:0000313" key="1">
    <source>
        <dbReference type="EMBL" id="MDH6222828.1"/>
    </source>
</evidence>
<comment type="caution">
    <text evidence="1">The sequence shown here is derived from an EMBL/GenBank/DDBJ whole genome shotgun (WGS) entry which is preliminary data.</text>
</comment>
<keyword evidence="2" id="KW-1185">Reference proteome</keyword>
<evidence type="ECO:0008006" key="3">
    <source>
        <dbReference type="Google" id="ProtNLM"/>
    </source>
</evidence>
<gene>
    <name evidence="1" type="ORF">M2283_010180</name>
</gene>
<sequence>MNPADTGHAPAGVTTREALLDLMRPVDEAVREWPRKTGRAARNRVLDAVRARGLSYQSWDEATWAEVSAEAGPARLHIAALGHLLGGHHRLHHTAGIRQIHKLADLVFGPGATEPALREVEQTLNSWQTSPHLLERQVGNAVLEALLSAASPRLEDLTTPCCANW</sequence>
<reference evidence="1 2" key="1">
    <citation type="submission" date="2023-04" db="EMBL/GenBank/DDBJ databases">
        <title>Forest soil microbial communities from Buena Vista Peninsula, Colon Province, Panama.</title>
        <authorList>
            <person name="Bouskill N."/>
        </authorList>
    </citation>
    <scope>NUCLEOTIDE SEQUENCE [LARGE SCALE GENOMIC DNA]</scope>
    <source>
        <strain evidence="1 2">GGS1</strain>
    </source>
</reference>
<proteinExistence type="predicted"/>
<name>A0ABT6M2S7_9ACTN</name>
<organism evidence="1 2">
    <name type="scientific">Streptomyces pseudovenezuelae</name>
    <dbReference type="NCBI Taxonomy" id="67350"/>
    <lineage>
        <taxon>Bacteria</taxon>
        <taxon>Bacillati</taxon>
        <taxon>Actinomycetota</taxon>
        <taxon>Actinomycetes</taxon>
        <taxon>Kitasatosporales</taxon>
        <taxon>Streptomycetaceae</taxon>
        <taxon>Streptomyces</taxon>
        <taxon>Streptomyces aurantiacus group</taxon>
    </lineage>
</organism>
<protein>
    <recommendedName>
        <fullName evidence="3">DUF222 domain-containing protein</fullName>
    </recommendedName>
</protein>
<dbReference type="Proteomes" id="UP001160499">
    <property type="component" value="Unassembled WGS sequence"/>
</dbReference>
<evidence type="ECO:0000313" key="2">
    <source>
        <dbReference type="Proteomes" id="UP001160499"/>
    </source>
</evidence>